<dbReference type="PANTHER" id="PTHR43539:SF78">
    <property type="entry name" value="FLAVIN-CONTAINING MONOOXYGENASE"/>
    <property type="match status" value="1"/>
</dbReference>
<sequence length="424" mass="47110">MKTHYIPVVIVGGSQAGLAASYCLQQRGIEHIVFERNTVANAWRDMRWNTFCLVTPNWQCTLPGFSYTEEYGGSDPDGFMLRDEIISYIEAYRAYFNPPLHEHTPVHSVTSHEAGFEVLAGDQRYLAADVIVATGAYHLPKLPGLSADLPTHVLQLHSSTYKDPAQLPPGDVLVVGSGQSGCQIAEDLHLAGRRVHLALGSAPRAPRRHRGRDVTAWLVDMGHYDITVDDHPQGEAVRHKTNHYMTGRDGGRDIDLRRFALEGMQLHGRLQAVTEDQIEFDDTMLANLDAADASAERIKQEIDKWIAANDIHAPDAEPWFACHQPEGGNSCISLGFDEPQNLAAVIWATGFTSDYPWLEVAAFDEKQQIDHWRGGSRQVDGLWVLGLPWMVTWGSGRFSGVGRDAQYVATRISERNHQPQASSL</sequence>
<evidence type="ECO:0000313" key="3">
    <source>
        <dbReference type="Proteomes" id="UP000250079"/>
    </source>
</evidence>
<keyword evidence="3" id="KW-1185">Reference proteome</keyword>
<dbReference type="PRINTS" id="PR00411">
    <property type="entry name" value="PNDRDTASEI"/>
</dbReference>
<dbReference type="AlphaFoldDB" id="A0A2Z2NUS8"/>
<dbReference type="EMBL" id="CP018632">
    <property type="protein sequence ID" value="ASJ73771.1"/>
    <property type="molecule type" value="Genomic_DNA"/>
</dbReference>
<dbReference type="InterPro" id="IPR036188">
    <property type="entry name" value="FAD/NAD-bd_sf"/>
</dbReference>
<reference evidence="2 3" key="1">
    <citation type="submission" date="2016-12" db="EMBL/GenBank/DDBJ databases">
        <authorList>
            <person name="Song W.-J."/>
            <person name="Kurnit D.M."/>
        </authorList>
    </citation>
    <scope>NUCLEOTIDE SEQUENCE [LARGE SCALE GENOMIC DNA]</scope>
    <source>
        <strain evidence="2 3">IMCC3135</strain>
    </source>
</reference>
<dbReference type="GO" id="GO:0050660">
    <property type="term" value="F:flavin adenine dinucleotide binding"/>
    <property type="evidence" value="ECO:0007669"/>
    <property type="project" value="TreeGrafter"/>
</dbReference>
<dbReference type="GO" id="GO:0004497">
    <property type="term" value="F:monooxygenase activity"/>
    <property type="evidence" value="ECO:0007669"/>
    <property type="project" value="TreeGrafter"/>
</dbReference>
<evidence type="ECO:0000256" key="1">
    <source>
        <dbReference type="ARBA" id="ARBA00023002"/>
    </source>
</evidence>
<dbReference type="NCBIfam" id="TIGR04046">
    <property type="entry name" value="MSMEG_0569_nitr"/>
    <property type="match status" value="1"/>
</dbReference>
<evidence type="ECO:0000313" key="2">
    <source>
        <dbReference type="EMBL" id="ASJ73771.1"/>
    </source>
</evidence>
<name>A0A2Z2NUS8_9GAMM</name>
<protein>
    <submittedName>
        <fullName evidence="2">Putative oxidoreductase CzcO</fullName>
        <ecNumber evidence="2">1.-.-.-</ecNumber>
    </submittedName>
</protein>
<dbReference type="RefSeq" id="WP_088918906.1">
    <property type="nucleotide sequence ID" value="NZ_CP018632.1"/>
</dbReference>
<keyword evidence="1 2" id="KW-0560">Oxidoreductase</keyword>
<dbReference type="InterPro" id="IPR024000">
    <property type="entry name" value="CHP04046_FMN-dependent"/>
</dbReference>
<dbReference type="Gene3D" id="3.50.50.60">
    <property type="entry name" value="FAD/NAD(P)-binding domain"/>
    <property type="match status" value="1"/>
</dbReference>
<dbReference type="Proteomes" id="UP000250079">
    <property type="component" value="Chromosome"/>
</dbReference>
<dbReference type="OrthoDB" id="9773233at2"/>
<dbReference type="Pfam" id="PF13738">
    <property type="entry name" value="Pyr_redox_3"/>
    <property type="match status" value="1"/>
</dbReference>
<proteinExistence type="predicted"/>
<gene>
    <name evidence="2" type="primary">czcO_1</name>
    <name evidence="2" type="ORF">IMCC3135_18460</name>
</gene>
<accession>A0A2Z2NUS8</accession>
<dbReference type="KEGG" id="gai:IMCC3135_18460"/>
<dbReference type="PANTHER" id="PTHR43539">
    <property type="entry name" value="FLAVIN-BINDING MONOOXYGENASE-LIKE PROTEIN (AFU_ORTHOLOGUE AFUA_4G09220)"/>
    <property type="match status" value="1"/>
</dbReference>
<organism evidence="2 3">
    <name type="scientific">Granulosicoccus antarcticus IMCC3135</name>
    <dbReference type="NCBI Taxonomy" id="1192854"/>
    <lineage>
        <taxon>Bacteria</taxon>
        <taxon>Pseudomonadati</taxon>
        <taxon>Pseudomonadota</taxon>
        <taxon>Gammaproteobacteria</taxon>
        <taxon>Chromatiales</taxon>
        <taxon>Granulosicoccaceae</taxon>
        <taxon>Granulosicoccus</taxon>
    </lineage>
</organism>
<dbReference type="EC" id="1.-.-.-" evidence="2"/>
<dbReference type="InterPro" id="IPR050982">
    <property type="entry name" value="Auxin_biosynth/cation_transpt"/>
</dbReference>
<dbReference type="SUPFAM" id="SSF51905">
    <property type="entry name" value="FAD/NAD(P)-binding domain"/>
    <property type="match status" value="2"/>
</dbReference>